<dbReference type="EMBL" id="JABFDY010000016">
    <property type="protein sequence ID" value="KAF7696332.1"/>
    <property type="molecule type" value="Genomic_DNA"/>
</dbReference>
<proteinExistence type="predicted"/>
<dbReference type="Proteomes" id="UP000606274">
    <property type="component" value="Unassembled WGS sequence"/>
</dbReference>
<reference evidence="1" key="1">
    <citation type="submission" date="2020-08" db="EMBL/GenBank/DDBJ databases">
        <title>Chromosome-level assembly of Southern catfish (Silurus meridionalis) provides insights into visual adaptation to the nocturnal and benthic lifestyles.</title>
        <authorList>
            <person name="Zhang Y."/>
            <person name="Wang D."/>
            <person name="Peng Z."/>
        </authorList>
    </citation>
    <scope>NUCLEOTIDE SEQUENCE</scope>
    <source>
        <strain evidence="1">SWU-2019-XX</strain>
        <tissue evidence="1">Muscle</tissue>
    </source>
</reference>
<accession>A0A8T0AVX0</accession>
<keyword evidence="2" id="KW-1185">Reference proteome</keyword>
<gene>
    <name evidence="1" type="ORF">HF521_006426</name>
</gene>
<comment type="caution">
    <text evidence="1">The sequence shown here is derived from an EMBL/GenBank/DDBJ whole genome shotgun (WGS) entry which is preliminary data.</text>
</comment>
<evidence type="ECO:0000313" key="1">
    <source>
        <dbReference type="EMBL" id="KAF7696332.1"/>
    </source>
</evidence>
<name>A0A8T0AVX0_SILME</name>
<protein>
    <submittedName>
        <fullName evidence="1">Uncharacterized protein</fullName>
    </submittedName>
</protein>
<sequence length="120" mass="13303">MEETAAQGFIRFRMAGRGGQIVKERSYKEAAVTNLPADFNSTPPPNPRFQQLIESLKDLLALRPGGISVNEALRSCPLLSDPEMLKDHPSVRHLLMSFPEIVHLQGFSVQTRLFPASSNS</sequence>
<dbReference type="AlphaFoldDB" id="A0A8T0AVX0"/>
<evidence type="ECO:0000313" key="2">
    <source>
        <dbReference type="Proteomes" id="UP000606274"/>
    </source>
</evidence>
<organism evidence="1 2">
    <name type="scientific">Silurus meridionalis</name>
    <name type="common">Southern catfish</name>
    <name type="synonym">Silurus soldatovi meridionalis</name>
    <dbReference type="NCBI Taxonomy" id="175797"/>
    <lineage>
        <taxon>Eukaryota</taxon>
        <taxon>Metazoa</taxon>
        <taxon>Chordata</taxon>
        <taxon>Craniata</taxon>
        <taxon>Vertebrata</taxon>
        <taxon>Euteleostomi</taxon>
        <taxon>Actinopterygii</taxon>
        <taxon>Neopterygii</taxon>
        <taxon>Teleostei</taxon>
        <taxon>Ostariophysi</taxon>
        <taxon>Siluriformes</taxon>
        <taxon>Siluridae</taxon>
        <taxon>Silurus</taxon>
    </lineage>
</organism>